<gene>
    <name evidence="1" type="ordered locus">DP1450</name>
</gene>
<protein>
    <submittedName>
        <fullName evidence="1">Uncharacterized protein</fullName>
    </submittedName>
</protein>
<organism evidence="1 2">
    <name type="scientific">Desulfotalea psychrophila (strain LSv54 / DSM 12343)</name>
    <dbReference type="NCBI Taxonomy" id="177439"/>
    <lineage>
        <taxon>Bacteria</taxon>
        <taxon>Pseudomonadati</taxon>
        <taxon>Thermodesulfobacteriota</taxon>
        <taxon>Desulfobulbia</taxon>
        <taxon>Desulfobulbales</taxon>
        <taxon>Desulfocapsaceae</taxon>
        <taxon>Desulfotalea</taxon>
    </lineage>
</organism>
<proteinExistence type="predicted"/>
<accession>Q6AN95</accession>
<dbReference type="Proteomes" id="UP000000602">
    <property type="component" value="Chromosome"/>
</dbReference>
<name>Q6AN95_DESPS</name>
<dbReference type="KEGG" id="dps:DP1450"/>
<dbReference type="HOGENOM" id="CLU_2552762_0_0_7"/>
<sequence>MADSDSSPFRCAPLLQLTACSHLGEGRCAVLCLIFSTVDRGELRSVPQCKASLLGFSFKLFCALQAVVNAFSSRRHRPAHFG</sequence>
<reference evidence="2" key="1">
    <citation type="journal article" date="2004" name="Environ. Microbiol.">
        <title>The genome of Desulfotalea psychrophila, a sulfate-reducing bacterium from permanently cold Arctic sediments.</title>
        <authorList>
            <person name="Rabus R."/>
            <person name="Ruepp A."/>
            <person name="Frickey T."/>
            <person name="Rattei T."/>
            <person name="Fartmann B."/>
            <person name="Stark M."/>
            <person name="Bauer M."/>
            <person name="Zibat A."/>
            <person name="Lombardot T."/>
            <person name="Becker I."/>
            <person name="Amann J."/>
            <person name="Gellner K."/>
            <person name="Teeling H."/>
            <person name="Leuschner W.D."/>
            <person name="Gloeckner F.-O."/>
            <person name="Lupas A.N."/>
            <person name="Amann R."/>
            <person name="Klenk H.-P."/>
        </authorList>
    </citation>
    <scope>NUCLEOTIDE SEQUENCE [LARGE SCALE GENOMIC DNA]</scope>
    <source>
        <strain evidence="2">DSM 12343 / LSv54</strain>
    </source>
</reference>
<evidence type="ECO:0000313" key="2">
    <source>
        <dbReference type="Proteomes" id="UP000000602"/>
    </source>
</evidence>
<keyword evidence="2" id="KW-1185">Reference proteome</keyword>
<dbReference type="EMBL" id="CR522870">
    <property type="protein sequence ID" value="CAG36179.1"/>
    <property type="molecule type" value="Genomic_DNA"/>
</dbReference>
<evidence type="ECO:0000313" key="1">
    <source>
        <dbReference type="EMBL" id="CAG36179.1"/>
    </source>
</evidence>
<dbReference type="AlphaFoldDB" id="Q6AN95"/>